<dbReference type="STRING" id="1423815.FC27_GL000222"/>
<dbReference type="AlphaFoldDB" id="A0A0R1STH1"/>
<dbReference type="PATRIC" id="fig|1423815.3.peg.224"/>
<organism evidence="1 2">
    <name type="scientific">Companilactobacillus versmoldensis DSM 14857 = KCTC 3814</name>
    <dbReference type="NCBI Taxonomy" id="1423815"/>
    <lineage>
        <taxon>Bacteria</taxon>
        <taxon>Bacillati</taxon>
        <taxon>Bacillota</taxon>
        <taxon>Bacilli</taxon>
        <taxon>Lactobacillales</taxon>
        <taxon>Lactobacillaceae</taxon>
        <taxon>Companilactobacillus</taxon>
    </lineage>
</organism>
<evidence type="ECO:0000313" key="1">
    <source>
        <dbReference type="EMBL" id="KRL68523.1"/>
    </source>
</evidence>
<dbReference type="SUPFAM" id="SSF54403">
    <property type="entry name" value="Cystatin/monellin"/>
    <property type="match status" value="2"/>
</dbReference>
<accession>A0A0R1STH1</accession>
<dbReference type="Proteomes" id="UP000051647">
    <property type="component" value="Unassembled WGS sequence"/>
</dbReference>
<reference evidence="1 2" key="1">
    <citation type="journal article" date="2015" name="Genome Announc.">
        <title>Expanding the biotechnology potential of lactobacilli through comparative genomics of 213 strains and associated genera.</title>
        <authorList>
            <person name="Sun Z."/>
            <person name="Harris H.M."/>
            <person name="McCann A."/>
            <person name="Guo C."/>
            <person name="Argimon S."/>
            <person name="Zhang W."/>
            <person name="Yang X."/>
            <person name="Jeffery I.B."/>
            <person name="Cooney J.C."/>
            <person name="Kagawa T.F."/>
            <person name="Liu W."/>
            <person name="Song Y."/>
            <person name="Salvetti E."/>
            <person name="Wrobel A."/>
            <person name="Rasinkangas P."/>
            <person name="Parkhill J."/>
            <person name="Rea M.C."/>
            <person name="O'Sullivan O."/>
            <person name="Ritari J."/>
            <person name="Douillard F.P."/>
            <person name="Paul Ross R."/>
            <person name="Yang R."/>
            <person name="Briner A.E."/>
            <person name="Felis G.E."/>
            <person name="de Vos W.M."/>
            <person name="Barrangou R."/>
            <person name="Klaenhammer T.R."/>
            <person name="Caufield P.W."/>
            <person name="Cui Y."/>
            <person name="Zhang H."/>
            <person name="O'Toole P.W."/>
        </authorList>
    </citation>
    <scope>NUCLEOTIDE SEQUENCE [LARGE SCALE GENOMIC DNA]</scope>
    <source>
        <strain evidence="1 2">DSM 14857</strain>
    </source>
</reference>
<dbReference type="InterPro" id="IPR046350">
    <property type="entry name" value="Cystatin_sf"/>
</dbReference>
<comment type="caution">
    <text evidence="1">The sequence shown here is derived from an EMBL/GenBank/DDBJ whole genome shotgun (WGS) entry which is preliminary data.</text>
</comment>
<protein>
    <recommendedName>
        <fullName evidence="3">Extracellular protein</fullName>
    </recommendedName>
</protein>
<dbReference type="eggNOG" id="COG5353">
    <property type="taxonomic scope" value="Bacteria"/>
</dbReference>
<keyword evidence="2" id="KW-1185">Reference proteome</keyword>
<dbReference type="Gene3D" id="3.10.450.40">
    <property type="match status" value="2"/>
</dbReference>
<evidence type="ECO:0000313" key="2">
    <source>
        <dbReference type="Proteomes" id="UP000051647"/>
    </source>
</evidence>
<sequence length="138" mass="15598">MTYINLSFAPYSSAKSQSNSIAKDNAGIVDPDYFGDYTREDRYYSVGGLTSKKQYRYIIINAKSGKTQTVNKDNAPLRQSVVDGVAERYNPKKILHINLGLYKKKPTWEVAFKNKNGTIGYDLVDFKSGKSRQLINNI</sequence>
<dbReference type="EMBL" id="AZFA01000001">
    <property type="protein sequence ID" value="KRL68523.1"/>
    <property type="molecule type" value="Genomic_DNA"/>
</dbReference>
<name>A0A0R1STH1_9LACO</name>
<evidence type="ECO:0008006" key="3">
    <source>
        <dbReference type="Google" id="ProtNLM"/>
    </source>
</evidence>
<gene>
    <name evidence="1" type="ORF">FC27_GL000222</name>
</gene>
<proteinExistence type="predicted"/>